<reference evidence="3" key="1">
    <citation type="submission" date="2007-04" db="EMBL/GenBank/DDBJ databases">
        <title>Annotation of Pediculus humanus corporis strain USDA.</title>
        <authorList>
            <person name="Kirkness E."/>
            <person name="Hannick L."/>
            <person name="Hass B."/>
            <person name="Bruggner R."/>
            <person name="Lawson D."/>
            <person name="Bidwell S."/>
            <person name="Joardar V."/>
            <person name="Caler E."/>
            <person name="Walenz B."/>
            <person name="Inman J."/>
            <person name="Schobel S."/>
            <person name="Galinsky K."/>
            <person name="Amedeo P."/>
            <person name="Strausberg R."/>
        </authorList>
    </citation>
    <scope>NUCLEOTIDE SEQUENCE</scope>
    <source>
        <strain evidence="3">USDA</strain>
    </source>
</reference>
<dbReference type="VEuPathDB" id="VectorBase:PHUM196030"/>
<dbReference type="InParanoid" id="E0VH01"/>
<proteinExistence type="predicted"/>
<reference evidence="4" key="3">
    <citation type="submission" date="2020-05" db="UniProtKB">
        <authorList>
            <consortium name="EnsemblMetazoa"/>
        </authorList>
    </citation>
    <scope>IDENTIFICATION</scope>
    <source>
        <strain evidence="4">USDA</strain>
    </source>
</reference>
<feature type="region of interest" description="Disordered" evidence="1">
    <location>
        <begin position="31"/>
        <end position="59"/>
    </location>
</feature>
<feature type="compositionally biased region" description="Low complexity" evidence="1">
    <location>
        <begin position="284"/>
        <end position="293"/>
    </location>
</feature>
<dbReference type="Proteomes" id="UP000009046">
    <property type="component" value="Unassembled WGS sequence"/>
</dbReference>
<feature type="region of interest" description="Disordered" evidence="1">
    <location>
        <begin position="194"/>
        <end position="217"/>
    </location>
</feature>
<organism>
    <name type="scientific">Pediculus humanus subsp. corporis</name>
    <name type="common">Body louse</name>
    <dbReference type="NCBI Taxonomy" id="121224"/>
    <lineage>
        <taxon>Eukaryota</taxon>
        <taxon>Metazoa</taxon>
        <taxon>Ecdysozoa</taxon>
        <taxon>Arthropoda</taxon>
        <taxon>Hexapoda</taxon>
        <taxon>Insecta</taxon>
        <taxon>Pterygota</taxon>
        <taxon>Neoptera</taxon>
        <taxon>Paraneoptera</taxon>
        <taxon>Psocodea</taxon>
        <taxon>Troctomorpha</taxon>
        <taxon>Phthiraptera</taxon>
        <taxon>Anoplura</taxon>
        <taxon>Pediculidae</taxon>
        <taxon>Pediculus</taxon>
    </lineage>
</organism>
<dbReference type="HOGENOM" id="CLU_306819_0_0_1"/>
<feature type="compositionally biased region" description="Polar residues" evidence="1">
    <location>
        <begin position="425"/>
        <end position="443"/>
    </location>
</feature>
<feature type="signal peptide" evidence="2">
    <location>
        <begin position="1"/>
        <end position="17"/>
    </location>
</feature>
<dbReference type="EnsemblMetazoa" id="PHUM196030-RA">
    <property type="protein sequence ID" value="PHUM196030-PA"/>
    <property type="gene ID" value="PHUM196030"/>
</dbReference>
<dbReference type="GeneID" id="8240319"/>
<feature type="region of interest" description="Disordered" evidence="1">
    <location>
        <begin position="270"/>
        <end position="293"/>
    </location>
</feature>
<evidence type="ECO:0000313" key="4">
    <source>
        <dbReference type="EnsemblMetazoa" id="PHUM196030-PA"/>
    </source>
</evidence>
<feature type="compositionally biased region" description="Polar residues" evidence="1">
    <location>
        <begin position="270"/>
        <end position="283"/>
    </location>
</feature>
<dbReference type="KEGG" id="phu:Phum_PHUM196030"/>
<dbReference type="CTD" id="8240319"/>
<protein>
    <submittedName>
        <fullName evidence="3 4">Uncharacterized protein</fullName>
    </submittedName>
</protein>
<dbReference type="AlphaFoldDB" id="E0VH01"/>
<dbReference type="STRING" id="121224.E0VH01"/>
<feature type="compositionally biased region" description="Polar residues" evidence="1">
    <location>
        <begin position="803"/>
        <end position="815"/>
    </location>
</feature>
<evidence type="ECO:0000256" key="2">
    <source>
        <dbReference type="SAM" id="SignalP"/>
    </source>
</evidence>
<dbReference type="RefSeq" id="XP_002425395.1">
    <property type="nucleotide sequence ID" value="XM_002425350.1"/>
</dbReference>
<feature type="compositionally biased region" description="Low complexity" evidence="1">
    <location>
        <begin position="868"/>
        <end position="890"/>
    </location>
</feature>
<feature type="region of interest" description="Disordered" evidence="1">
    <location>
        <begin position="854"/>
        <end position="895"/>
    </location>
</feature>
<feature type="region of interest" description="Disordered" evidence="1">
    <location>
        <begin position="425"/>
        <end position="460"/>
    </location>
</feature>
<feature type="compositionally biased region" description="Polar residues" evidence="1">
    <location>
        <begin position="451"/>
        <end position="460"/>
    </location>
</feature>
<dbReference type="EMBL" id="DS235155">
    <property type="protein sequence ID" value="EEB12657.1"/>
    <property type="molecule type" value="Genomic_DNA"/>
</dbReference>
<keyword evidence="2" id="KW-0732">Signal</keyword>
<feature type="compositionally biased region" description="Polar residues" evidence="1">
    <location>
        <begin position="721"/>
        <end position="764"/>
    </location>
</feature>
<feature type="region of interest" description="Disordered" evidence="1">
    <location>
        <begin position="803"/>
        <end position="828"/>
    </location>
</feature>
<evidence type="ECO:0000313" key="5">
    <source>
        <dbReference type="Proteomes" id="UP000009046"/>
    </source>
</evidence>
<keyword evidence="5" id="KW-1185">Reference proteome</keyword>
<feature type="compositionally biased region" description="Low complexity" evidence="1">
    <location>
        <begin position="34"/>
        <end position="43"/>
    </location>
</feature>
<name>E0VH01_PEDHC</name>
<accession>E0VH01</accession>
<feature type="chain" id="PRO_5014570096" evidence="2">
    <location>
        <begin position="18"/>
        <end position="965"/>
    </location>
</feature>
<dbReference type="OMA" id="SEREHYN"/>
<dbReference type="EMBL" id="AAZO01002274">
    <property type="status" value="NOT_ANNOTATED_CDS"/>
    <property type="molecule type" value="Genomic_DNA"/>
</dbReference>
<evidence type="ECO:0000313" key="3">
    <source>
        <dbReference type="EMBL" id="EEB12657.1"/>
    </source>
</evidence>
<sequence>MLLSFAFFLIPVVAVTGQQFNNAVRNGYLPPVSPSSSTSPSDSLFKAEQSRQSIELSEKDAPLCSYEDSKSGLCSHDDKKIQNIFDSINSKLEKFSSPKATVQTVKETTKPNYSKFNGDGSTVAFEILNPRTDNVIPVTTIKPTIPTTITTTTTKFKNDLFANNKIEESRAYLPPVPEYSGAAQTLDSAVKVPQREPQNNNNNDDHHHHHHHHHHDENFDICSDPFHSFLCAPLKARKRITGALPERLGQPSFNEFRNVLFPSKKPSLINNEPKLSSPSNIIESTSFKPTTTTTSKPTFLPTFLTTKFQGENSNVNDRFYLPPVLPGNQNFNSFPVRPESSNTVTQTTKFQSSSSIFNSPQTTFLNNFHSNNLNDQNKIFQPTTEKKYLNDLVNNVQNVKFDQVPVKKTNLLPSNTITTKNQFLSSSSATFSKQPETTSNPFLKNNDRSQQENSFLSSLGPNLFNTKKSSTSFASNIISSVPSVTFNNKKPDDNNEKITTFSSSFVPTNVPNLFTDISVSGKGQPTFTPTSTAFNNFASSSKSTLPPAANFIATTLRPFSEKNSLLSSSVTNNILRTNQNEQSSPFSSNVPLNLNNEYSSTISKSQNQLTTTIKPFTTTPSKSVTTSTKIIEKFTINNLIPTAQQSNPAVTSQGNPQTLVQTENYEKSLLFKNNNDGNVICNDSFQNFLCAKKDVAGVTGNVLTKSTETFNGVNAEIKPSSTFQSLTTQTNLPQNTVRNGFSQNQYKPSSTRGDSSSLFTTSGSDEGYTYPKPSTVFPLPTKTKSTFLPVTTYKPTTKFITNDFSESNEQKSFTGYNYPKPPEPLLPQTDEQKNFEIIKTTSVKYDYPKPERKFLLPTEESRTVTQKTTLSSSSSSSSSSPTNTPSASTNIASKGYFYPKPQESLELPQKKGYDYPKPKNQLKLPAEKEFKPLFSDLRQLLWKLINWTKEAATGATVTPTGIRHC</sequence>
<dbReference type="OrthoDB" id="76388at2759"/>
<feature type="region of interest" description="Disordered" evidence="1">
    <location>
        <begin position="721"/>
        <end position="774"/>
    </location>
</feature>
<evidence type="ECO:0000256" key="1">
    <source>
        <dbReference type="SAM" id="MobiDB-lite"/>
    </source>
</evidence>
<reference evidence="3" key="2">
    <citation type="submission" date="2007-04" db="EMBL/GenBank/DDBJ databases">
        <title>The genome of the human body louse.</title>
        <authorList>
            <consortium name="The Human Body Louse Genome Consortium"/>
            <person name="Kirkness E."/>
            <person name="Walenz B."/>
            <person name="Hass B."/>
            <person name="Bruggner R."/>
            <person name="Strausberg R."/>
        </authorList>
    </citation>
    <scope>NUCLEOTIDE SEQUENCE</scope>
    <source>
        <strain evidence="3">USDA</strain>
    </source>
</reference>
<gene>
    <name evidence="4" type="primary">8240319</name>
    <name evidence="3" type="ORF">Phum_PHUM196030</name>
</gene>